<dbReference type="SMART" id="SM00387">
    <property type="entry name" value="HATPase_c"/>
    <property type="match status" value="1"/>
</dbReference>
<evidence type="ECO:0000256" key="5">
    <source>
        <dbReference type="ARBA" id="ARBA00022777"/>
    </source>
</evidence>
<dbReference type="Gene3D" id="3.40.50.2300">
    <property type="match status" value="1"/>
</dbReference>
<keyword evidence="3 6" id="KW-0597">Phosphoprotein</keyword>
<reference evidence="9" key="1">
    <citation type="journal article" date="2020" name="Stud. Mycol.">
        <title>101 Dothideomycetes genomes: a test case for predicting lifestyles and emergence of pathogens.</title>
        <authorList>
            <person name="Haridas S."/>
            <person name="Albert R."/>
            <person name="Binder M."/>
            <person name="Bloem J."/>
            <person name="Labutti K."/>
            <person name="Salamov A."/>
            <person name="Andreopoulos B."/>
            <person name="Baker S."/>
            <person name="Barry K."/>
            <person name="Bills G."/>
            <person name="Bluhm B."/>
            <person name="Cannon C."/>
            <person name="Castanera R."/>
            <person name="Culley D."/>
            <person name="Daum C."/>
            <person name="Ezra D."/>
            <person name="Gonzalez J."/>
            <person name="Henrissat B."/>
            <person name="Kuo A."/>
            <person name="Liang C."/>
            <person name="Lipzen A."/>
            <person name="Lutzoni F."/>
            <person name="Magnuson J."/>
            <person name="Mondo S."/>
            <person name="Nolan M."/>
            <person name="Ohm R."/>
            <person name="Pangilinan J."/>
            <person name="Park H.-J."/>
            <person name="Ramirez L."/>
            <person name="Alfaro M."/>
            <person name="Sun H."/>
            <person name="Tritt A."/>
            <person name="Yoshinaga Y."/>
            <person name="Zwiers L.-H."/>
            <person name="Turgeon B."/>
            <person name="Goodwin S."/>
            <person name="Spatafora J."/>
            <person name="Crous P."/>
            <person name="Grigoriev I."/>
        </authorList>
    </citation>
    <scope>NUCLEOTIDE SEQUENCE</scope>
    <source>
        <strain evidence="9">CBS 260.36</strain>
    </source>
</reference>
<sequence length="1116" mass="123251">MSAVDPEQEDLLAFFATDDRPTIVLQKALVSRASTASNYPPYVLFHNASFDELVSVLDEHSPSLPDWLNATHQNFLRERNGAVPIRIFAGQSWTSRILRCGWIVLFCSTSSWLTAAHMDSSKDSSDVTLSSSAQLYSKPGSFLDDHVCDWTSNIGLASDPWARYLMSHDWANTAIGPIATWPDDLRGRVVTIMSHPEPRCILWGNDMKLIYNEACLPRVGSKHPSSLGNPVVDNWGQVTYDHHMQAIQQSIKQCKASVIPDVALTAESRGMLEETYHTFTYTPIPGLDGRCVGFQLDYTDTTPLVFETNRRQILGAIAERTAKSERLSDIWSIVIETLDAKSEDVAYAMIYTVEQVSKDDDLPRFAYAGGFGIEASVFRPTPAPEVAQVFSKIQGTVELLQTKSGTLPLNLAATVSKGVVSNAYVVRINSNIGASLAFMVFGMNPRRPVEESRTFIRSLADTATRCIETVRLPEERRQFEESNLGLLDQLRVARVKAEKNEETIERMGRNCPAGMFILGPEGQPIYANDTYLNLLHLKREKWLATPKGEFAWDDSFEDPESVKVLLADLLTGTPAPFQIRAKGFTDGLPRWIEGVAFSELGPDGKVVSLQGWLYDISHRVYAESLKDERLREAVANKEATAKFLDMISHEIRNPMGSILLLAHDIKDNLPFPCTNSSLIASNTIDTIVDAANTILLCAQHQKHIVDDVLELSRMDSGLLELTFDRASPRHVIDETLKMFAADLKAADIKVETGAMPGYDEVAPHGIYLDSRRVTQILVNIVANAAKFTKAAATRKITVSYGAFQVPPIELRSGAYIPLRGGLSPHSTRTPMIRPPVGAAADGGMYLFFSVEDSGPGLTHTELASLFQRFSQASPKTYKQYGGSGLGLFISRELTELHGGQIGVRSAPGKGSDFFFYIQAFRSVPHDSRTQVIATHSSGRSSQKSLRPQVGPQSTLTISDPLSLILLVEDNLINQKVMRQQLQKIGCKSITVCDNGQQALDFIRTTGSYNKNSSSSLPLSMILLDIEMPVMDGITCISRIRDLEKSGTITHHIPVIAITANARQQQVDLALAAGMDEVITKPFLIGNLVARMEVLQTRYPTDKGQHSEKKSDREQND</sequence>
<dbReference type="InterPro" id="IPR036097">
    <property type="entry name" value="HisK_dim/P_sf"/>
</dbReference>
<dbReference type="InterPro" id="IPR035965">
    <property type="entry name" value="PAS-like_dom_sf"/>
</dbReference>
<dbReference type="SUPFAM" id="SSF52172">
    <property type="entry name" value="CheY-like"/>
    <property type="match status" value="1"/>
</dbReference>
<gene>
    <name evidence="9" type="ORF">K461DRAFT_282077</name>
</gene>
<comment type="caution">
    <text evidence="9">The sequence shown here is derived from an EMBL/GenBank/DDBJ whole genome shotgun (WGS) entry which is preliminary data.</text>
</comment>
<dbReference type="CDD" id="cd17546">
    <property type="entry name" value="REC_hyHK_CKI1_RcsC-like"/>
    <property type="match status" value="1"/>
</dbReference>
<dbReference type="SUPFAM" id="SSF47384">
    <property type="entry name" value="Homodimeric domain of signal transducing histidine kinase"/>
    <property type="match status" value="1"/>
</dbReference>
<dbReference type="PRINTS" id="PR00344">
    <property type="entry name" value="BCTRLSENSOR"/>
</dbReference>
<dbReference type="Gene3D" id="3.30.450.20">
    <property type="entry name" value="PAS domain"/>
    <property type="match status" value="2"/>
</dbReference>
<dbReference type="InterPro" id="IPR001789">
    <property type="entry name" value="Sig_transdc_resp-reg_receiver"/>
</dbReference>
<evidence type="ECO:0000256" key="1">
    <source>
        <dbReference type="ARBA" id="ARBA00000085"/>
    </source>
</evidence>
<dbReference type="PROSITE" id="PS50109">
    <property type="entry name" value="HIS_KIN"/>
    <property type="match status" value="1"/>
</dbReference>
<dbReference type="InterPro" id="IPR011006">
    <property type="entry name" value="CheY-like_superfamily"/>
</dbReference>
<evidence type="ECO:0000313" key="10">
    <source>
        <dbReference type="Proteomes" id="UP000799439"/>
    </source>
</evidence>
<keyword evidence="4" id="KW-0808">Transferase</keyword>
<dbReference type="Pfam" id="PF02518">
    <property type="entry name" value="HATPase_c"/>
    <property type="match status" value="1"/>
</dbReference>
<accession>A0A9P4IWC5</accession>
<dbReference type="Proteomes" id="UP000799439">
    <property type="component" value="Unassembled WGS sequence"/>
</dbReference>
<dbReference type="Gene3D" id="3.30.565.10">
    <property type="entry name" value="Histidine kinase-like ATPase, C-terminal domain"/>
    <property type="match status" value="1"/>
</dbReference>
<dbReference type="CDD" id="cd00130">
    <property type="entry name" value="PAS"/>
    <property type="match status" value="1"/>
</dbReference>
<dbReference type="Pfam" id="PF26131">
    <property type="entry name" value="PAS-like"/>
    <property type="match status" value="1"/>
</dbReference>
<evidence type="ECO:0000256" key="4">
    <source>
        <dbReference type="ARBA" id="ARBA00022679"/>
    </source>
</evidence>
<dbReference type="EC" id="2.7.13.3" evidence="2"/>
<dbReference type="PANTHER" id="PTHR43047:SF72">
    <property type="entry name" value="OSMOSENSING HISTIDINE PROTEIN KINASE SLN1"/>
    <property type="match status" value="1"/>
</dbReference>
<proteinExistence type="predicted"/>
<evidence type="ECO:0000256" key="6">
    <source>
        <dbReference type="PROSITE-ProRule" id="PRU00169"/>
    </source>
</evidence>
<evidence type="ECO:0000259" key="7">
    <source>
        <dbReference type="PROSITE" id="PS50109"/>
    </source>
</evidence>
<dbReference type="GO" id="GO:0009927">
    <property type="term" value="F:histidine phosphotransfer kinase activity"/>
    <property type="evidence" value="ECO:0007669"/>
    <property type="project" value="TreeGrafter"/>
</dbReference>
<dbReference type="InterPro" id="IPR004358">
    <property type="entry name" value="Sig_transdc_His_kin-like_C"/>
</dbReference>
<dbReference type="Pfam" id="PF00512">
    <property type="entry name" value="HisKA"/>
    <property type="match status" value="1"/>
</dbReference>
<dbReference type="OrthoDB" id="60033at2759"/>
<dbReference type="SMART" id="SM00388">
    <property type="entry name" value="HisKA"/>
    <property type="match status" value="1"/>
</dbReference>
<dbReference type="SUPFAM" id="SSF55785">
    <property type="entry name" value="PYP-like sensor domain (PAS domain)"/>
    <property type="match status" value="1"/>
</dbReference>
<name>A0A9P4IWC5_9PEZI</name>
<feature type="modified residue" description="4-aspartylphosphate" evidence="6">
    <location>
        <position position="1024"/>
    </location>
</feature>
<feature type="domain" description="Response regulatory" evidence="8">
    <location>
        <begin position="963"/>
        <end position="1095"/>
    </location>
</feature>
<organism evidence="9 10">
    <name type="scientific">Myriangium duriaei CBS 260.36</name>
    <dbReference type="NCBI Taxonomy" id="1168546"/>
    <lineage>
        <taxon>Eukaryota</taxon>
        <taxon>Fungi</taxon>
        <taxon>Dikarya</taxon>
        <taxon>Ascomycota</taxon>
        <taxon>Pezizomycotina</taxon>
        <taxon>Dothideomycetes</taxon>
        <taxon>Dothideomycetidae</taxon>
        <taxon>Myriangiales</taxon>
        <taxon>Myriangiaceae</taxon>
        <taxon>Myriangium</taxon>
    </lineage>
</organism>
<dbReference type="SMART" id="SM00448">
    <property type="entry name" value="REC"/>
    <property type="match status" value="1"/>
</dbReference>
<dbReference type="AlphaFoldDB" id="A0A9P4IWC5"/>
<keyword evidence="5" id="KW-0418">Kinase</keyword>
<dbReference type="InterPro" id="IPR005467">
    <property type="entry name" value="His_kinase_dom"/>
</dbReference>
<evidence type="ECO:0000259" key="8">
    <source>
        <dbReference type="PROSITE" id="PS50110"/>
    </source>
</evidence>
<dbReference type="InterPro" id="IPR003594">
    <property type="entry name" value="HATPase_dom"/>
</dbReference>
<dbReference type="InterPro" id="IPR003661">
    <property type="entry name" value="HisK_dim/P_dom"/>
</dbReference>
<dbReference type="Gene3D" id="1.10.287.130">
    <property type="match status" value="1"/>
</dbReference>
<dbReference type="InterPro" id="IPR058846">
    <property type="entry name" value="PAS-like"/>
</dbReference>
<keyword evidence="10" id="KW-1185">Reference proteome</keyword>
<dbReference type="Pfam" id="PF00072">
    <property type="entry name" value="Response_reg"/>
    <property type="match status" value="1"/>
</dbReference>
<dbReference type="PANTHER" id="PTHR43047">
    <property type="entry name" value="TWO-COMPONENT HISTIDINE PROTEIN KINASE"/>
    <property type="match status" value="1"/>
</dbReference>
<dbReference type="GO" id="GO:0005886">
    <property type="term" value="C:plasma membrane"/>
    <property type="evidence" value="ECO:0007669"/>
    <property type="project" value="TreeGrafter"/>
</dbReference>
<dbReference type="InterPro" id="IPR036890">
    <property type="entry name" value="HATPase_C_sf"/>
</dbReference>
<feature type="domain" description="Histidine kinase" evidence="7">
    <location>
        <begin position="646"/>
        <end position="921"/>
    </location>
</feature>
<dbReference type="PROSITE" id="PS50110">
    <property type="entry name" value="RESPONSE_REGULATORY"/>
    <property type="match status" value="1"/>
</dbReference>
<evidence type="ECO:0000256" key="3">
    <source>
        <dbReference type="ARBA" id="ARBA00022553"/>
    </source>
</evidence>
<comment type="catalytic activity">
    <reaction evidence="1">
        <text>ATP + protein L-histidine = ADP + protein N-phospho-L-histidine.</text>
        <dbReference type="EC" id="2.7.13.3"/>
    </reaction>
</comment>
<dbReference type="CDD" id="cd00082">
    <property type="entry name" value="HisKA"/>
    <property type="match status" value="1"/>
</dbReference>
<evidence type="ECO:0000256" key="2">
    <source>
        <dbReference type="ARBA" id="ARBA00012438"/>
    </source>
</evidence>
<dbReference type="InterPro" id="IPR000014">
    <property type="entry name" value="PAS"/>
</dbReference>
<evidence type="ECO:0000313" key="9">
    <source>
        <dbReference type="EMBL" id="KAF2149690.1"/>
    </source>
</evidence>
<protein>
    <recommendedName>
        <fullName evidence="2">histidine kinase</fullName>
        <ecNumber evidence="2">2.7.13.3</ecNumber>
    </recommendedName>
</protein>
<dbReference type="SUPFAM" id="SSF55874">
    <property type="entry name" value="ATPase domain of HSP90 chaperone/DNA topoisomerase II/histidine kinase"/>
    <property type="match status" value="1"/>
</dbReference>
<dbReference type="GO" id="GO:0000155">
    <property type="term" value="F:phosphorelay sensor kinase activity"/>
    <property type="evidence" value="ECO:0007669"/>
    <property type="project" value="InterPro"/>
</dbReference>
<dbReference type="EMBL" id="ML996091">
    <property type="protein sequence ID" value="KAF2149690.1"/>
    <property type="molecule type" value="Genomic_DNA"/>
</dbReference>